<proteinExistence type="predicted"/>
<evidence type="ECO:0000313" key="3">
    <source>
        <dbReference type="Proteomes" id="UP000253437"/>
    </source>
</evidence>
<dbReference type="AlphaFoldDB" id="A0A8B3DKB3"/>
<comment type="caution">
    <text evidence="2">The sequence shown here is derived from an EMBL/GenBank/DDBJ whole genome shotgun (WGS) entry which is preliminary data.</text>
</comment>
<feature type="region of interest" description="Disordered" evidence="1">
    <location>
        <begin position="1"/>
        <end position="74"/>
    </location>
</feature>
<feature type="compositionally biased region" description="Basic residues" evidence="1">
    <location>
        <begin position="13"/>
        <end position="28"/>
    </location>
</feature>
<dbReference type="Proteomes" id="UP000253437">
    <property type="component" value="Unassembled WGS sequence"/>
</dbReference>
<feature type="compositionally biased region" description="Basic residues" evidence="1">
    <location>
        <begin position="51"/>
        <end position="66"/>
    </location>
</feature>
<feature type="compositionally biased region" description="Basic and acidic residues" evidence="1">
    <location>
        <begin position="1"/>
        <end position="12"/>
    </location>
</feature>
<reference evidence="2 3" key="1">
    <citation type="submission" date="2018-08" db="EMBL/GenBank/DDBJ databases">
        <title>Vibrio harveyi strains pathogenic to white snook Centropomus viridis Lockington (1877) and potential probiotic bacteria.</title>
        <authorList>
            <person name="Soto-Rodriguez S."/>
            <person name="Gomez-Gil B."/>
            <person name="Lozano-Olvera R."/>
        </authorList>
    </citation>
    <scope>NUCLEOTIDE SEQUENCE [LARGE SCALE GENOMIC DNA]</scope>
    <source>
        <strain evidence="2 3">CAIM 1508</strain>
    </source>
</reference>
<dbReference type="Pfam" id="PF16786">
    <property type="entry name" value="RecA_dep_nuc"/>
    <property type="match status" value="1"/>
</dbReference>
<dbReference type="InterPro" id="IPR031875">
    <property type="entry name" value="RecA_dep_nuc"/>
</dbReference>
<sequence>MADPEWQKEQRNKKQASAKKARDKRLAKVKSPEYQAKQRQKLIDQQERAKSKPAKPVKRKSTRGLKGRTATSGEREYQDKIGTLPCIACSLHGRENWLISLHHVYGRTIANAHKFVLPLCAYHHDTLLPAEERAKYPDMIPVHAKGKFGGKFQFSHHNATEADLLRLVYEKLGLPLAELPECASSP</sequence>
<organism evidence="2 3">
    <name type="scientific">Vibrio harveyi</name>
    <name type="common">Beneckea harveyi</name>
    <dbReference type="NCBI Taxonomy" id="669"/>
    <lineage>
        <taxon>Bacteria</taxon>
        <taxon>Pseudomonadati</taxon>
        <taxon>Pseudomonadota</taxon>
        <taxon>Gammaproteobacteria</taxon>
        <taxon>Vibrionales</taxon>
        <taxon>Vibrionaceae</taxon>
        <taxon>Vibrio</taxon>
    </lineage>
</organism>
<protein>
    <submittedName>
        <fullName evidence="2">Recombinase</fullName>
    </submittedName>
</protein>
<accession>A0A8B3DKB3</accession>
<gene>
    <name evidence="2" type="ORF">DS957_003835</name>
</gene>
<feature type="compositionally biased region" description="Basic and acidic residues" evidence="1">
    <location>
        <begin position="41"/>
        <end position="50"/>
    </location>
</feature>
<dbReference type="Gene3D" id="3.30.40.190">
    <property type="match status" value="1"/>
</dbReference>
<dbReference type="EMBL" id="QOUW02000007">
    <property type="protein sequence ID" value="RIW17943.1"/>
    <property type="molecule type" value="Genomic_DNA"/>
</dbReference>
<name>A0A8B3DKB3_VIBHA</name>
<evidence type="ECO:0000256" key="1">
    <source>
        <dbReference type="SAM" id="MobiDB-lite"/>
    </source>
</evidence>
<evidence type="ECO:0000313" key="2">
    <source>
        <dbReference type="EMBL" id="RIW17943.1"/>
    </source>
</evidence>